<dbReference type="Gene3D" id="1.10.1740.10">
    <property type="match status" value="1"/>
</dbReference>
<evidence type="ECO:0000259" key="6">
    <source>
        <dbReference type="Pfam" id="PF04542"/>
    </source>
</evidence>
<comment type="caution">
    <text evidence="8">The sequence shown here is derived from an EMBL/GenBank/DDBJ whole genome shotgun (WGS) entry which is preliminary data.</text>
</comment>
<evidence type="ECO:0000256" key="2">
    <source>
        <dbReference type="ARBA" id="ARBA00023015"/>
    </source>
</evidence>
<keyword evidence="2" id="KW-0805">Transcription regulation</keyword>
<keyword evidence="8" id="KW-0240">DNA-directed RNA polymerase</keyword>
<protein>
    <submittedName>
        <fullName evidence="8">DNA-directed RNA polymerase sigma-70 factor</fullName>
    </submittedName>
</protein>
<name>A0A4Y3WH47_9PSEU</name>
<dbReference type="CDD" id="cd06171">
    <property type="entry name" value="Sigma70_r4"/>
    <property type="match status" value="1"/>
</dbReference>
<gene>
    <name evidence="8" type="primary">rpoE_1</name>
    <name evidence="8" type="ORF">PHY01_01110</name>
</gene>
<dbReference type="InterPro" id="IPR039425">
    <property type="entry name" value="RNA_pol_sigma-70-like"/>
</dbReference>
<dbReference type="NCBIfam" id="TIGR02937">
    <property type="entry name" value="sigma70-ECF"/>
    <property type="match status" value="1"/>
</dbReference>
<evidence type="ECO:0000313" key="8">
    <source>
        <dbReference type="EMBL" id="GEC17828.1"/>
    </source>
</evidence>
<keyword evidence="5" id="KW-0804">Transcription</keyword>
<keyword evidence="3" id="KW-0731">Sigma factor</keyword>
<dbReference type="GO" id="GO:0016987">
    <property type="term" value="F:sigma factor activity"/>
    <property type="evidence" value="ECO:0007669"/>
    <property type="project" value="UniProtKB-KW"/>
</dbReference>
<dbReference type="Pfam" id="PF08281">
    <property type="entry name" value="Sigma70_r4_2"/>
    <property type="match status" value="1"/>
</dbReference>
<keyword evidence="4" id="KW-0238">DNA-binding</keyword>
<dbReference type="InterPro" id="IPR013249">
    <property type="entry name" value="RNA_pol_sigma70_r4_t2"/>
</dbReference>
<sequence length="224" mass="24051">MTAAMVLELVPADGPDEVDEPPQPAERTLESMVAAAVAGEDRAQDRLLAEIHPFVLRYCRGRLGRQECVTGSADDVAQEVCLAVVSALPAYKMRGLSFRAFVYGIAAHKVTDAFRVIGRNRTEPVPELPDSPMADDGPEHRLLACELGEQLGELLHILTPRQREVLVLRVAVGLSAEETAAAVRSTPGAVRVTQHRALNRLRAALGQATDDVVLPDPRTPAGVG</sequence>
<organism evidence="8 9">
    <name type="scientific">Pseudonocardia hydrocarbonoxydans</name>
    <dbReference type="NCBI Taxonomy" id="76726"/>
    <lineage>
        <taxon>Bacteria</taxon>
        <taxon>Bacillati</taxon>
        <taxon>Actinomycetota</taxon>
        <taxon>Actinomycetes</taxon>
        <taxon>Pseudonocardiales</taxon>
        <taxon>Pseudonocardiaceae</taxon>
        <taxon>Pseudonocardia</taxon>
    </lineage>
</organism>
<dbReference type="EMBL" id="BJNG01000001">
    <property type="protein sequence ID" value="GEC17828.1"/>
    <property type="molecule type" value="Genomic_DNA"/>
</dbReference>
<dbReference type="InterPro" id="IPR036388">
    <property type="entry name" value="WH-like_DNA-bd_sf"/>
</dbReference>
<proteinExistence type="inferred from homology"/>
<feature type="domain" description="RNA polymerase sigma factor 70 region 4 type 2" evidence="7">
    <location>
        <begin position="149"/>
        <end position="201"/>
    </location>
</feature>
<dbReference type="PANTHER" id="PTHR43133">
    <property type="entry name" value="RNA POLYMERASE ECF-TYPE SIGMA FACTO"/>
    <property type="match status" value="1"/>
</dbReference>
<dbReference type="GO" id="GO:0006352">
    <property type="term" value="P:DNA-templated transcription initiation"/>
    <property type="evidence" value="ECO:0007669"/>
    <property type="project" value="InterPro"/>
</dbReference>
<feature type="domain" description="RNA polymerase sigma-70 region 2" evidence="6">
    <location>
        <begin position="49"/>
        <end position="115"/>
    </location>
</feature>
<dbReference type="InterPro" id="IPR014284">
    <property type="entry name" value="RNA_pol_sigma-70_dom"/>
</dbReference>
<reference evidence="8 9" key="1">
    <citation type="submission" date="2019-06" db="EMBL/GenBank/DDBJ databases">
        <title>Whole genome shotgun sequence of Pseudonocardia hydrocarbonoxydans NBRC 14498.</title>
        <authorList>
            <person name="Hosoyama A."/>
            <person name="Uohara A."/>
            <person name="Ohji S."/>
            <person name="Ichikawa N."/>
        </authorList>
    </citation>
    <scope>NUCLEOTIDE SEQUENCE [LARGE SCALE GENOMIC DNA]</scope>
    <source>
        <strain evidence="8 9">NBRC 14498</strain>
    </source>
</reference>
<dbReference type="Proteomes" id="UP000320338">
    <property type="component" value="Unassembled WGS sequence"/>
</dbReference>
<dbReference type="InterPro" id="IPR013324">
    <property type="entry name" value="RNA_pol_sigma_r3/r4-like"/>
</dbReference>
<dbReference type="SUPFAM" id="SSF88659">
    <property type="entry name" value="Sigma3 and sigma4 domains of RNA polymerase sigma factors"/>
    <property type="match status" value="1"/>
</dbReference>
<dbReference type="SUPFAM" id="SSF88946">
    <property type="entry name" value="Sigma2 domain of RNA polymerase sigma factors"/>
    <property type="match status" value="1"/>
</dbReference>
<dbReference type="AlphaFoldDB" id="A0A4Y3WH47"/>
<evidence type="ECO:0000256" key="1">
    <source>
        <dbReference type="ARBA" id="ARBA00010641"/>
    </source>
</evidence>
<accession>A0A4Y3WH47</accession>
<evidence type="ECO:0000256" key="4">
    <source>
        <dbReference type="ARBA" id="ARBA00023125"/>
    </source>
</evidence>
<dbReference type="RefSeq" id="WP_281283576.1">
    <property type="nucleotide sequence ID" value="NZ_BAAARZ010000022.1"/>
</dbReference>
<dbReference type="InterPro" id="IPR013325">
    <property type="entry name" value="RNA_pol_sigma_r2"/>
</dbReference>
<dbReference type="Gene3D" id="1.10.10.10">
    <property type="entry name" value="Winged helix-like DNA-binding domain superfamily/Winged helix DNA-binding domain"/>
    <property type="match status" value="1"/>
</dbReference>
<keyword evidence="9" id="KW-1185">Reference proteome</keyword>
<dbReference type="PANTHER" id="PTHR43133:SF58">
    <property type="entry name" value="ECF RNA POLYMERASE SIGMA FACTOR SIGD"/>
    <property type="match status" value="1"/>
</dbReference>
<dbReference type="GO" id="GO:0000428">
    <property type="term" value="C:DNA-directed RNA polymerase complex"/>
    <property type="evidence" value="ECO:0007669"/>
    <property type="project" value="UniProtKB-KW"/>
</dbReference>
<dbReference type="Pfam" id="PF04542">
    <property type="entry name" value="Sigma70_r2"/>
    <property type="match status" value="1"/>
</dbReference>
<comment type="similarity">
    <text evidence="1">Belongs to the sigma-70 factor family. ECF subfamily.</text>
</comment>
<evidence type="ECO:0000313" key="9">
    <source>
        <dbReference type="Proteomes" id="UP000320338"/>
    </source>
</evidence>
<dbReference type="InterPro" id="IPR007627">
    <property type="entry name" value="RNA_pol_sigma70_r2"/>
</dbReference>
<evidence type="ECO:0000259" key="7">
    <source>
        <dbReference type="Pfam" id="PF08281"/>
    </source>
</evidence>
<dbReference type="GO" id="GO:0003677">
    <property type="term" value="F:DNA binding"/>
    <property type="evidence" value="ECO:0007669"/>
    <property type="project" value="UniProtKB-KW"/>
</dbReference>
<evidence type="ECO:0000256" key="3">
    <source>
        <dbReference type="ARBA" id="ARBA00023082"/>
    </source>
</evidence>
<evidence type="ECO:0000256" key="5">
    <source>
        <dbReference type="ARBA" id="ARBA00023163"/>
    </source>
</evidence>
<dbReference type="NCBIfam" id="NF007230">
    <property type="entry name" value="PRK09648.1"/>
    <property type="match status" value="1"/>
</dbReference>